<dbReference type="InterPro" id="IPR005511">
    <property type="entry name" value="SMP-30"/>
</dbReference>
<dbReference type="SUPFAM" id="SSF63829">
    <property type="entry name" value="Calcium-dependent phosphotriesterase"/>
    <property type="match status" value="1"/>
</dbReference>
<dbReference type="AlphaFoldDB" id="A0A1U7J6R8"/>
<proteinExistence type="inferred from homology"/>
<dbReference type="InterPro" id="IPR013658">
    <property type="entry name" value="SGL"/>
</dbReference>
<dbReference type="PANTHER" id="PTHR10907">
    <property type="entry name" value="REGUCALCIN"/>
    <property type="match status" value="1"/>
</dbReference>
<feature type="binding site" evidence="3">
    <location>
        <position position="106"/>
    </location>
    <ligand>
        <name>substrate</name>
    </ligand>
</feature>
<keyword evidence="3" id="KW-0862">Zinc</keyword>
<evidence type="ECO:0000256" key="1">
    <source>
        <dbReference type="ARBA" id="ARBA00008853"/>
    </source>
</evidence>
<dbReference type="Proteomes" id="UP000185557">
    <property type="component" value="Unassembled WGS sequence"/>
</dbReference>
<comment type="similarity">
    <text evidence="1">Belongs to the SMP-30/CGR1 family.</text>
</comment>
<feature type="binding site" evidence="3">
    <location>
        <position position="108"/>
    </location>
    <ligand>
        <name>substrate</name>
    </ligand>
</feature>
<sequence length="298" mass="31923">MTAATLPELSAQNVLSARARLGEGPLWDGDKQVLYWVDILNHRVHVFEPSSGDDCHWDVGGVGSALALMAGEKLLVAMGDRITSLDLTSGKVETLHTFEFDAPGTRFNDGKCDPQGRFWIGSMSPDHPGHAALYRYDPDGSVRTMETGLTISNGLGWSPDGHTFYLTDSPQRKIFAYRFDGATGEISDRTVAIDLSTEDEAVEPDGLTIDGDGNIWTALWNGGCVACFSRSGEALGRVNLPVQRPTCPTFGGPHLSTLYVTTASVGLSQKEIQQGFYSGDVFAIAAPVPGLPTNPFGA</sequence>
<dbReference type="OrthoDB" id="2633250at2"/>
<feature type="binding site" evidence="3">
    <location>
        <position position="23"/>
    </location>
    <ligand>
        <name>a divalent metal cation</name>
        <dbReference type="ChEBI" id="CHEBI:60240"/>
    </ligand>
</feature>
<evidence type="ECO:0000313" key="5">
    <source>
        <dbReference type="EMBL" id="OKH48642.1"/>
    </source>
</evidence>
<keyword evidence="3" id="KW-0479">Metal-binding</keyword>
<dbReference type="Gene3D" id="2.120.10.30">
    <property type="entry name" value="TolB, C-terminal domain"/>
    <property type="match status" value="1"/>
</dbReference>
<dbReference type="GO" id="GO:0019853">
    <property type="term" value="P:L-ascorbic acid biosynthetic process"/>
    <property type="evidence" value="ECO:0007669"/>
    <property type="project" value="TreeGrafter"/>
</dbReference>
<name>A0A1U7J6R8_9CYAN</name>
<dbReference type="GO" id="GO:0004341">
    <property type="term" value="F:gluconolactonase activity"/>
    <property type="evidence" value="ECO:0007669"/>
    <property type="project" value="TreeGrafter"/>
</dbReference>
<dbReference type="RefSeq" id="WP_073608053.1">
    <property type="nucleotide sequence ID" value="NZ_MRCG01000005.1"/>
</dbReference>
<reference evidence="5 6" key="1">
    <citation type="submission" date="2016-11" db="EMBL/GenBank/DDBJ databases">
        <title>Draft Genome Sequences of Nine Cyanobacterial Strains from Diverse Habitats.</title>
        <authorList>
            <person name="Zhu T."/>
            <person name="Hou S."/>
            <person name="Lu X."/>
            <person name="Hess W.R."/>
        </authorList>
    </citation>
    <scope>NUCLEOTIDE SEQUENCE [LARGE SCALE GENOMIC DNA]</scope>
    <source>
        <strain evidence="5 6">NIES-30</strain>
    </source>
</reference>
<dbReference type="GO" id="GO:0005509">
    <property type="term" value="F:calcium ion binding"/>
    <property type="evidence" value="ECO:0007669"/>
    <property type="project" value="TreeGrafter"/>
</dbReference>
<feature type="binding site" evidence="3">
    <location>
        <position position="205"/>
    </location>
    <ligand>
        <name>a divalent metal cation</name>
        <dbReference type="ChEBI" id="CHEBI:60240"/>
    </ligand>
</feature>
<comment type="caution">
    <text evidence="5">The sequence shown here is derived from an EMBL/GenBank/DDBJ whole genome shotgun (WGS) entry which is preliminary data.</text>
</comment>
<feature type="active site" description="Proton donor/acceptor" evidence="2">
    <location>
        <position position="205"/>
    </location>
</feature>
<dbReference type="PRINTS" id="PR01790">
    <property type="entry name" value="SMP30FAMILY"/>
</dbReference>
<evidence type="ECO:0000256" key="3">
    <source>
        <dbReference type="PIRSR" id="PIRSR605511-2"/>
    </source>
</evidence>
<feature type="binding site" evidence="3">
    <location>
        <position position="153"/>
    </location>
    <ligand>
        <name>a divalent metal cation</name>
        <dbReference type="ChEBI" id="CHEBI:60240"/>
    </ligand>
</feature>
<evidence type="ECO:0000259" key="4">
    <source>
        <dbReference type="Pfam" id="PF08450"/>
    </source>
</evidence>
<dbReference type="Pfam" id="PF08450">
    <property type="entry name" value="SGL"/>
    <property type="match status" value="1"/>
</dbReference>
<protein>
    <submittedName>
        <fullName evidence="5">Gluconolaconase</fullName>
    </submittedName>
</protein>
<gene>
    <name evidence="5" type="ORF">NIES30_08820</name>
</gene>
<dbReference type="PANTHER" id="PTHR10907:SF47">
    <property type="entry name" value="REGUCALCIN"/>
    <property type="match status" value="1"/>
</dbReference>
<feature type="domain" description="SMP-30/Gluconolactonase/LRE-like region" evidence="4">
    <location>
        <begin position="21"/>
        <end position="263"/>
    </location>
</feature>
<organism evidence="5 6">
    <name type="scientific">Phormidium tenue NIES-30</name>
    <dbReference type="NCBI Taxonomy" id="549789"/>
    <lineage>
        <taxon>Bacteria</taxon>
        <taxon>Bacillati</taxon>
        <taxon>Cyanobacteriota</taxon>
        <taxon>Cyanophyceae</taxon>
        <taxon>Oscillatoriophycideae</taxon>
        <taxon>Oscillatoriales</taxon>
        <taxon>Oscillatoriaceae</taxon>
        <taxon>Phormidium</taxon>
    </lineage>
</organism>
<feature type="binding site" evidence="3">
    <location>
        <position position="126"/>
    </location>
    <ligand>
        <name>substrate</name>
    </ligand>
</feature>
<dbReference type="STRING" id="549789.NIES30_08820"/>
<accession>A0A1U7J6R8</accession>
<evidence type="ECO:0000313" key="6">
    <source>
        <dbReference type="Proteomes" id="UP000185557"/>
    </source>
</evidence>
<dbReference type="EMBL" id="MRCG01000005">
    <property type="protein sequence ID" value="OKH48642.1"/>
    <property type="molecule type" value="Genomic_DNA"/>
</dbReference>
<comment type="cofactor">
    <cofactor evidence="3">
        <name>Zn(2+)</name>
        <dbReference type="ChEBI" id="CHEBI:29105"/>
    </cofactor>
    <text evidence="3">Binds 1 divalent metal cation per subunit.</text>
</comment>
<evidence type="ECO:0000256" key="2">
    <source>
        <dbReference type="PIRSR" id="PIRSR605511-1"/>
    </source>
</evidence>
<keyword evidence="6" id="KW-1185">Reference proteome</keyword>
<dbReference type="InterPro" id="IPR011042">
    <property type="entry name" value="6-blade_b-propeller_TolB-like"/>
</dbReference>